<dbReference type="Proteomes" id="UP000275385">
    <property type="component" value="Unassembled WGS sequence"/>
</dbReference>
<keyword evidence="2" id="KW-1185">Reference proteome</keyword>
<organism evidence="1 2">
    <name type="scientific">Coniochaeta pulveracea</name>
    <dbReference type="NCBI Taxonomy" id="177199"/>
    <lineage>
        <taxon>Eukaryota</taxon>
        <taxon>Fungi</taxon>
        <taxon>Dikarya</taxon>
        <taxon>Ascomycota</taxon>
        <taxon>Pezizomycotina</taxon>
        <taxon>Sordariomycetes</taxon>
        <taxon>Sordariomycetidae</taxon>
        <taxon>Coniochaetales</taxon>
        <taxon>Coniochaetaceae</taxon>
        <taxon>Coniochaeta</taxon>
    </lineage>
</organism>
<gene>
    <name evidence="1" type="ORF">DL546_005640</name>
</gene>
<name>A0A420Y379_9PEZI</name>
<accession>A0A420Y379</accession>
<evidence type="ECO:0000313" key="2">
    <source>
        <dbReference type="Proteomes" id="UP000275385"/>
    </source>
</evidence>
<dbReference type="EMBL" id="QVQW01000060">
    <property type="protein sequence ID" value="RKU42210.1"/>
    <property type="molecule type" value="Genomic_DNA"/>
</dbReference>
<protein>
    <submittedName>
        <fullName evidence="1">Uncharacterized protein</fullName>
    </submittedName>
</protein>
<evidence type="ECO:0000313" key="1">
    <source>
        <dbReference type="EMBL" id="RKU42210.1"/>
    </source>
</evidence>
<dbReference type="AlphaFoldDB" id="A0A420Y379"/>
<comment type="caution">
    <text evidence="1">The sequence shown here is derived from an EMBL/GenBank/DDBJ whole genome shotgun (WGS) entry which is preliminary data.</text>
</comment>
<reference evidence="1 2" key="1">
    <citation type="submission" date="2018-08" db="EMBL/GenBank/DDBJ databases">
        <title>Draft genome of the lignicolous fungus Coniochaeta pulveracea.</title>
        <authorList>
            <person name="Borstlap C.J."/>
            <person name="De Witt R.N."/>
            <person name="Botha A."/>
            <person name="Volschenk H."/>
        </authorList>
    </citation>
    <scope>NUCLEOTIDE SEQUENCE [LARGE SCALE GENOMIC DNA]</scope>
    <source>
        <strain evidence="1 2">CAB683</strain>
    </source>
</reference>
<sequence length="103" mass="11102">MIPVPENAEAATIVAALNEVTMLLQEQVNIQKELLELVRPSLAGHWGNATMAMAAVTGGNAKRWQRQRAAYRAWDVEAGPGGGGGGGELRNRVTWRYGLAVNF</sequence>
<proteinExistence type="predicted"/>
<dbReference type="OrthoDB" id="5243420at2759"/>